<keyword evidence="5" id="KW-1185">Reference proteome</keyword>
<evidence type="ECO:0000256" key="1">
    <source>
        <dbReference type="SAM" id="MobiDB-lite"/>
    </source>
</evidence>
<dbReference type="SUPFAM" id="SSF57625">
    <property type="entry name" value="Invertebrate chitin-binding proteins"/>
    <property type="match status" value="2"/>
</dbReference>
<feature type="compositionally biased region" description="Pro residues" evidence="1">
    <location>
        <begin position="234"/>
        <end position="252"/>
    </location>
</feature>
<dbReference type="GO" id="GO:0005576">
    <property type="term" value="C:extracellular region"/>
    <property type="evidence" value="ECO:0007669"/>
    <property type="project" value="InterPro"/>
</dbReference>
<organism evidence="4 5">
    <name type="scientific">Anopheles albimanus</name>
    <name type="common">New world malaria mosquito</name>
    <dbReference type="NCBI Taxonomy" id="7167"/>
    <lineage>
        <taxon>Eukaryota</taxon>
        <taxon>Metazoa</taxon>
        <taxon>Ecdysozoa</taxon>
        <taxon>Arthropoda</taxon>
        <taxon>Hexapoda</taxon>
        <taxon>Insecta</taxon>
        <taxon>Pterygota</taxon>
        <taxon>Neoptera</taxon>
        <taxon>Endopterygota</taxon>
        <taxon>Diptera</taxon>
        <taxon>Nematocera</taxon>
        <taxon>Culicoidea</taxon>
        <taxon>Culicidae</taxon>
        <taxon>Anophelinae</taxon>
        <taxon>Anopheles</taxon>
    </lineage>
</organism>
<dbReference type="PANTHER" id="PTHR45691:SF6">
    <property type="entry name" value="PROTEIN DIAPHANOUS"/>
    <property type="match status" value="1"/>
</dbReference>
<sequence length="956" mass="104188">MVTNGGVGMLLVLVLMGFGVAAAASWQPPPRFPAEVGVDPYALDNALCPEPSCATQEHIDTLWGIVDPNYFLQCRPQPDGTWALQLMPCAPATWFHFRLQVCVTPDLWEGCDGTEVTPAPGTPVPPPETPVPPPETPVPPAPVPTTANPDDLQDPCGGPRCDTFEEINTLWVHPRPDYFYQCRPMPAGNWVPQEMPCAPATLFSFVDQVCVHASDWINVCPDDGTGETTTINPPDTPAPPTPAPPTPPTGEPPQFLPDCLVPNCGVLQDDVIRFPTREGPQLFYRCELVLGAVWMPILDACPPGLYFYFNVQECVAPVDWFDLCALVPDDVTTTQMTTVEPAPTEQPPPWPVPVICGSPRCTTDAERAILWPSTVADLYYRCVWNQMLFQWVPRPERCTDFFFFDFQQQRCVFPTEWIDICPMYPTLPPPVNPCPECCPTCPPEPPGTTTETPGDPGGQLPLPIICGSPRCGTELERSFRWPASDANEYYVCVEGGPGWMQATLQQCPTGLLFNTLDQDCVTADRYDPDFCPVFPVPPAPPAGSPTTTAAPPPVTVCFDGFDPTPVLPIVCDQPRCTTAAERATLWAAFDTGSYFVCPPGATTDNDAVLTQCPTGQTFHFFSQCCRVAGPDDGPPATVCPVYPPLPTLPPVPSGCSVDFDPTPLVPVTCDSPRCASALERSVLWPSADASRYYLCFQQLPDVYEPVQQVCPVGQSFDFVQQCCIDGIPAVDACSLFRMPIPSETSLPLPIRCGEPRCDTEQERNYFWPDTDRALLYACQPAAGGARYEPFMYTCPAGQAFHVWKQECVPEGEWINLCPVFNGLGNSTALASPPTPAPGPGPGPGPRLRRVSVSACHLSEMARSPLPLLLLLVVTLSLWAVAAGWTVRPMNVNCPVPSCVSRQDLNTLWASPDATQFVRCRPAPTGYWMVEQKTCAPGTLFQFSRQACVTATDWSSC</sequence>
<dbReference type="SMART" id="SM00494">
    <property type="entry name" value="ChtBD2"/>
    <property type="match status" value="8"/>
</dbReference>
<name>A0A182FJJ3_ANOAL</name>
<dbReference type="Pfam" id="PF01607">
    <property type="entry name" value="CBM_14"/>
    <property type="match status" value="1"/>
</dbReference>
<dbReference type="PROSITE" id="PS50940">
    <property type="entry name" value="CHIT_BIND_II"/>
    <property type="match status" value="2"/>
</dbReference>
<dbReference type="VEuPathDB" id="VectorBase:AALB20_035075"/>
<evidence type="ECO:0000256" key="2">
    <source>
        <dbReference type="SAM" id="SignalP"/>
    </source>
</evidence>
<evidence type="ECO:0000259" key="3">
    <source>
        <dbReference type="PROSITE" id="PS50940"/>
    </source>
</evidence>
<evidence type="ECO:0000313" key="5">
    <source>
        <dbReference type="Proteomes" id="UP000069272"/>
    </source>
</evidence>
<dbReference type="VEuPathDB" id="VectorBase:AALB006688"/>
<dbReference type="GO" id="GO:0008061">
    <property type="term" value="F:chitin binding"/>
    <property type="evidence" value="ECO:0007669"/>
    <property type="project" value="InterPro"/>
</dbReference>
<feature type="domain" description="Chitin-binding type-2" evidence="3">
    <location>
        <begin position="468"/>
        <end position="533"/>
    </location>
</feature>
<feature type="region of interest" description="Disordered" evidence="1">
    <location>
        <begin position="113"/>
        <end position="140"/>
    </location>
</feature>
<dbReference type="Proteomes" id="UP000069272">
    <property type="component" value="Chromosome X"/>
</dbReference>
<dbReference type="AlphaFoldDB" id="A0A182FJJ3"/>
<proteinExistence type="predicted"/>
<feature type="domain" description="Chitin-binding type-2" evidence="3">
    <location>
        <begin position="671"/>
        <end position="735"/>
    </location>
</feature>
<evidence type="ECO:0000313" key="4">
    <source>
        <dbReference type="EnsemblMetazoa" id="AALB006688-PA"/>
    </source>
</evidence>
<reference evidence="4 5" key="1">
    <citation type="journal article" date="2017" name="G3 (Bethesda)">
        <title>The Physical Genome Mapping of Anopheles albimanus Corrected Scaffold Misassemblies and Identified Interarm Rearrangements in Genus Anopheles.</title>
        <authorList>
            <person name="Artemov G.N."/>
            <person name="Peery A.N."/>
            <person name="Jiang X."/>
            <person name="Tu Z."/>
            <person name="Stegniy V.N."/>
            <person name="Sharakhova M.V."/>
            <person name="Sharakhov I.V."/>
        </authorList>
    </citation>
    <scope>NUCLEOTIDE SEQUENCE [LARGE SCALE GENOMIC DNA]</scope>
    <source>
        <strain evidence="4 5">ALBI9_A</strain>
    </source>
</reference>
<dbReference type="InterPro" id="IPR051412">
    <property type="entry name" value="Formin_Homology_Diaphanous_sf"/>
</dbReference>
<feature type="chain" id="PRO_5043422172" description="Chitin-binding type-2 domain-containing protein" evidence="2">
    <location>
        <begin position="24"/>
        <end position="956"/>
    </location>
</feature>
<reference evidence="4" key="2">
    <citation type="submission" date="2022-08" db="UniProtKB">
        <authorList>
            <consortium name="EnsemblMetazoa"/>
        </authorList>
    </citation>
    <scope>IDENTIFICATION</scope>
    <source>
        <strain evidence="4">STECLA/ALBI9_A</strain>
    </source>
</reference>
<feature type="compositionally biased region" description="Pro residues" evidence="1">
    <location>
        <begin position="120"/>
        <end position="140"/>
    </location>
</feature>
<feature type="signal peptide" evidence="2">
    <location>
        <begin position="1"/>
        <end position="23"/>
    </location>
</feature>
<dbReference type="InterPro" id="IPR036508">
    <property type="entry name" value="Chitin-bd_dom_sf"/>
</dbReference>
<dbReference type="GO" id="GO:0005884">
    <property type="term" value="C:actin filament"/>
    <property type="evidence" value="ECO:0007669"/>
    <property type="project" value="TreeGrafter"/>
</dbReference>
<dbReference type="PANTHER" id="PTHR45691">
    <property type="entry name" value="PROTEIN DIAPHANOUS"/>
    <property type="match status" value="1"/>
</dbReference>
<dbReference type="InterPro" id="IPR002557">
    <property type="entry name" value="Chitin-bd_dom"/>
</dbReference>
<dbReference type="Gene3D" id="2.170.140.10">
    <property type="entry name" value="Chitin binding domain"/>
    <property type="match status" value="1"/>
</dbReference>
<dbReference type="GO" id="GO:0030041">
    <property type="term" value="P:actin filament polymerization"/>
    <property type="evidence" value="ECO:0007669"/>
    <property type="project" value="TreeGrafter"/>
</dbReference>
<dbReference type="VEuPathDB" id="VectorBase:AALB20_028709"/>
<feature type="region of interest" description="Disordered" evidence="1">
    <location>
        <begin position="223"/>
        <end position="252"/>
    </location>
</feature>
<accession>A0A182FJJ3</accession>
<protein>
    <recommendedName>
        <fullName evidence="3">Chitin-binding type-2 domain-containing protein</fullName>
    </recommendedName>
</protein>
<dbReference type="EnsemblMetazoa" id="AALB006688-RA">
    <property type="protein sequence ID" value="AALB006688-PA"/>
    <property type="gene ID" value="AALB006688"/>
</dbReference>
<keyword evidence="2" id="KW-0732">Signal</keyword>